<dbReference type="Pfam" id="PF00089">
    <property type="entry name" value="Trypsin"/>
    <property type="match status" value="1"/>
</dbReference>
<protein>
    <submittedName>
        <fullName evidence="3">Putative Peptidase S1 (Chymotrypsin) family protein</fullName>
    </submittedName>
</protein>
<dbReference type="GO" id="GO:0006508">
    <property type="term" value="P:proteolysis"/>
    <property type="evidence" value="ECO:0007669"/>
    <property type="project" value="InterPro"/>
</dbReference>
<gene>
    <name evidence="3" type="ORF">BQ8794_60114</name>
</gene>
<dbReference type="InterPro" id="IPR043504">
    <property type="entry name" value="Peptidase_S1_PA_chymotrypsin"/>
</dbReference>
<feature type="domain" description="Peptidase S1" evidence="2">
    <location>
        <begin position="41"/>
        <end position="244"/>
    </location>
</feature>
<dbReference type="Proteomes" id="UP000188388">
    <property type="component" value="Unassembled WGS sequence"/>
</dbReference>
<dbReference type="SUPFAM" id="SSF50494">
    <property type="entry name" value="Trypsin-like serine proteases"/>
    <property type="match status" value="1"/>
</dbReference>
<dbReference type="GO" id="GO:0004252">
    <property type="term" value="F:serine-type endopeptidase activity"/>
    <property type="evidence" value="ECO:0007669"/>
    <property type="project" value="InterPro"/>
</dbReference>
<feature type="signal peptide" evidence="1">
    <location>
        <begin position="1"/>
        <end position="21"/>
    </location>
</feature>
<dbReference type="SMART" id="SM00020">
    <property type="entry name" value="Tryp_SPc"/>
    <property type="match status" value="1"/>
</dbReference>
<dbReference type="STRING" id="1631249.BQ8794_60114"/>
<evidence type="ECO:0000256" key="1">
    <source>
        <dbReference type="SAM" id="SignalP"/>
    </source>
</evidence>
<dbReference type="PROSITE" id="PS00134">
    <property type="entry name" value="TRYPSIN_HIS"/>
    <property type="match status" value="1"/>
</dbReference>
<dbReference type="RefSeq" id="WP_077381866.1">
    <property type="nucleotide sequence ID" value="NZ_FTPD01000056.1"/>
</dbReference>
<dbReference type="InterPro" id="IPR009003">
    <property type="entry name" value="Peptidase_S1_PA"/>
</dbReference>
<proteinExistence type="predicted"/>
<dbReference type="InterPro" id="IPR001254">
    <property type="entry name" value="Trypsin_dom"/>
</dbReference>
<keyword evidence="4" id="KW-1185">Reference proteome</keyword>
<evidence type="ECO:0000313" key="3">
    <source>
        <dbReference type="EMBL" id="SIT58805.1"/>
    </source>
</evidence>
<organism evidence="3 4">
    <name type="scientific">Mesorhizobium prunaredense</name>
    <dbReference type="NCBI Taxonomy" id="1631249"/>
    <lineage>
        <taxon>Bacteria</taxon>
        <taxon>Pseudomonadati</taxon>
        <taxon>Pseudomonadota</taxon>
        <taxon>Alphaproteobacteria</taxon>
        <taxon>Hyphomicrobiales</taxon>
        <taxon>Phyllobacteriaceae</taxon>
        <taxon>Mesorhizobium</taxon>
    </lineage>
</organism>
<name>A0A1R3VIV2_9HYPH</name>
<reference evidence="4" key="1">
    <citation type="submission" date="2017-01" db="EMBL/GenBank/DDBJ databases">
        <authorList>
            <person name="Brunel B."/>
        </authorList>
    </citation>
    <scope>NUCLEOTIDE SEQUENCE [LARGE SCALE GENOMIC DNA]</scope>
</reference>
<evidence type="ECO:0000313" key="4">
    <source>
        <dbReference type="Proteomes" id="UP000188388"/>
    </source>
</evidence>
<dbReference type="Gene3D" id="2.40.10.10">
    <property type="entry name" value="Trypsin-like serine proteases"/>
    <property type="match status" value="1"/>
</dbReference>
<feature type="chain" id="PRO_5012932772" evidence="1">
    <location>
        <begin position="22"/>
        <end position="263"/>
    </location>
</feature>
<evidence type="ECO:0000259" key="2">
    <source>
        <dbReference type="PROSITE" id="PS50240"/>
    </source>
</evidence>
<dbReference type="EMBL" id="FTPD01000056">
    <property type="protein sequence ID" value="SIT58805.1"/>
    <property type="molecule type" value="Genomic_DNA"/>
</dbReference>
<dbReference type="AlphaFoldDB" id="A0A1R3VIV2"/>
<accession>A0A1R3VIV2</accession>
<sequence>MSLKYIAFSVLFLAGVSAGLAQEIELETLESLPSPDVQDQVIGGEKMDPAKWPATLVFRNRGGGGCTATAIGDRVIITAAHCVDNGGTGAARVKGQSIRLACYHHPHYRPPQSYSADFALCLTEGQMPVLPFEVLNVDPSVPKLDAVVQLLGYGCLTIGGVDKTFGHLYGGTAKVVKMPGPGLYTVTEGGAAVCFGDSGGGSYVGDDVSRLLFAVNSRGNIKNRSFLSTISSPIFLAWAEDWAVNNEVEICGLTQNSAGCSEQ</sequence>
<dbReference type="PROSITE" id="PS50240">
    <property type="entry name" value="TRYPSIN_DOM"/>
    <property type="match status" value="1"/>
</dbReference>
<keyword evidence="1" id="KW-0732">Signal</keyword>
<dbReference type="InterPro" id="IPR018114">
    <property type="entry name" value="TRYPSIN_HIS"/>
</dbReference>